<gene>
    <name evidence="2" type="ORF">dsmv_0434</name>
</gene>
<dbReference type="EMBL" id="ATHJ01000094">
    <property type="protein sequence ID" value="EPR39024.1"/>
    <property type="molecule type" value="Genomic_DNA"/>
</dbReference>
<evidence type="ECO:0000256" key="1">
    <source>
        <dbReference type="SAM" id="MobiDB-lite"/>
    </source>
</evidence>
<keyword evidence="3" id="KW-1185">Reference proteome</keyword>
<accession>S7UXR0</accession>
<evidence type="ECO:0000313" key="2">
    <source>
        <dbReference type="EMBL" id="EPR39024.1"/>
    </source>
</evidence>
<reference evidence="2 3" key="1">
    <citation type="journal article" date="2013" name="Genome Announc.">
        <title>Draft genome sequences for three mercury-methylating, sulfate-reducing bacteria.</title>
        <authorList>
            <person name="Brown S.D."/>
            <person name="Hurt R.A.Jr."/>
            <person name="Gilmour C.C."/>
            <person name="Elias D.A."/>
        </authorList>
    </citation>
    <scope>NUCLEOTIDE SEQUENCE [LARGE SCALE GENOMIC DNA]</scope>
    <source>
        <strain evidence="2 3">DSM 2059</strain>
    </source>
</reference>
<comment type="caution">
    <text evidence="2">The sequence shown here is derived from an EMBL/GenBank/DDBJ whole genome shotgun (WGS) entry which is preliminary data.</text>
</comment>
<proteinExistence type="predicted"/>
<dbReference type="Proteomes" id="UP000014977">
    <property type="component" value="Unassembled WGS sequence"/>
</dbReference>
<name>S7UXR0_DESML</name>
<sequence length="81" mass="9415">MRVIRKEQKKKSGPLAYADEPVRGLKPRKKSARKCKICGKDPSPNYFYCPSCHHRVSHHSVEMEEEREEFGISECQNTSSY</sequence>
<dbReference type="RefSeq" id="WP_020877096.1">
    <property type="nucleotide sequence ID" value="NZ_ATHJ01000094.1"/>
</dbReference>
<organism evidence="2 3">
    <name type="scientific">Desulfococcus multivorans DSM 2059</name>
    <dbReference type="NCBI Taxonomy" id="1121405"/>
    <lineage>
        <taxon>Bacteria</taxon>
        <taxon>Pseudomonadati</taxon>
        <taxon>Thermodesulfobacteriota</taxon>
        <taxon>Desulfobacteria</taxon>
        <taxon>Desulfobacterales</taxon>
        <taxon>Desulfococcaceae</taxon>
        <taxon>Desulfococcus</taxon>
    </lineage>
</organism>
<protein>
    <submittedName>
        <fullName evidence="2">Uncharacterized protein</fullName>
    </submittedName>
</protein>
<evidence type="ECO:0000313" key="3">
    <source>
        <dbReference type="Proteomes" id="UP000014977"/>
    </source>
</evidence>
<feature type="region of interest" description="Disordered" evidence="1">
    <location>
        <begin position="1"/>
        <end position="24"/>
    </location>
</feature>
<dbReference type="AlphaFoldDB" id="S7UXR0"/>